<keyword evidence="1" id="KW-1133">Transmembrane helix</keyword>
<feature type="non-terminal residue" evidence="2">
    <location>
        <position position="119"/>
    </location>
</feature>
<keyword evidence="1" id="KW-0472">Membrane</keyword>
<dbReference type="Proteomes" id="UP001233999">
    <property type="component" value="Unassembled WGS sequence"/>
</dbReference>
<keyword evidence="3" id="KW-1185">Reference proteome</keyword>
<name>A0AAD8AKR9_DIPPU</name>
<reference evidence="2" key="1">
    <citation type="journal article" date="2023" name="IScience">
        <title>Live-bearing cockroach genome reveals convergent evolutionary mechanisms linked to viviparity in insects and beyond.</title>
        <authorList>
            <person name="Fouks B."/>
            <person name="Harrison M.C."/>
            <person name="Mikhailova A.A."/>
            <person name="Marchal E."/>
            <person name="English S."/>
            <person name="Carruthers M."/>
            <person name="Jennings E.C."/>
            <person name="Chiamaka E.L."/>
            <person name="Frigard R.A."/>
            <person name="Pippel M."/>
            <person name="Attardo G.M."/>
            <person name="Benoit J.B."/>
            <person name="Bornberg-Bauer E."/>
            <person name="Tobe S.S."/>
        </authorList>
    </citation>
    <scope>NUCLEOTIDE SEQUENCE</scope>
    <source>
        <strain evidence="2">Stay&amp;Tobe</strain>
    </source>
</reference>
<dbReference type="AlphaFoldDB" id="A0AAD8AKR9"/>
<feature type="non-terminal residue" evidence="2">
    <location>
        <position position="1"/>
    </location>
</feature>
<accession>A0AAD8AKR9</accession>
<gene>
    <name evidence="2" type="ORF">L9F63_000934</name>
</gene>
<organism evidence="2 3">
    <name type="scientific">Diploptera punctata</name>
    <name type="common">Pacific beetle cockroach</name>
    <dbReference type="NCBI Taxonomy" id="6984"/>
    <lineage>
        <taxon>Eukaryota</taxon>
        <taxon>Metazoa</taxon>
        <taxon>Ecdysozoa</taxon>
        <taxon>Arthropoda</taxon>
        <taxon>Hexapoda</taxon>
        <taxon>Insecta</taxon>
        <taxon>Pterygota</taxon>
        <taxon>Neoptera</taxon>
        <taxon>Polyneoptera</taxon>
        <taxon>Dictyoptera</taxon>
        <taxon>Blattodea</taxon>
        <taxon>Blaberoidea</taxon>
        <taxon>Blaberidae</taxon>
        <taxon>Diplopterinae</taxon>
        <taxon>Diploptera</taxon>
    </lineage>
</organism>
<evidence type="ECO:0000313" key="2">
    <source>
        <dbReference type="EMBL" id="KAJ9600891.1"/>
    </source>
</evidence>
<feature type="transmembrane region" description="Helical" evidence="1">
    <location>
        <begin position="7"/>
        <end position="32"/>
    </location>
</feature>
<keyword evidence="1" id="KW-0812">Transmembrane</keyword>
<reference evidence="2" key="2">
    <citation type="submission" date="2023-05" db="EMBL/GenBank/DDBJ databases">
        <authorList>
            <person name="Fouks B."/>
        </authorList>
    </citation>
    <scope>NUCLEOTIDE SEQUENCE</scope>
    <source>
        <strain evidence="2">Stay&amp;Tobe</strain>
        <tissue evidence="2">Testes</tissue>
    </source>
</reference>
<evidence type="ECO:0000313" key="3">
    <source>
        <dbReference type="Proteomes" id="UP001233999"/>
    </source>
</evidence>
<feature type="transmembrane region" description="Helical" evidence="1">
    <location>
        <begin position="52"/>
        <end position="75"/>
    </location>
</feature>
<protein>
    <submittedName>
        <fullName evidence="2">Uncharacterized protein</fullName>
    </submittedName>
</protein>
<sequence length="119" mass="13773">FRWMSRVLFLMWAMLDIVAGCVFLVQFMQFVIVHTGCLRSVSCSSLVVRSKGYDGVLVSVRMVLFLYFMMTSSLFPPVSLWRTLQNLTDKLKDLPSSRITMDGWKEMGLCLIFNIMLEK</sequence>
<evidence type="ECO:0000256" key="1">
    <source>
        <dbReference type="SAM" id="Phobius"/>
    </source>
</evidence>
<comment type="caution">
    <text evidence="2">The sequence shown here is derived from an EMBL/GenBank/DDBJ whole genome shotgun (WGS) entry which is preliminary data.</text>
</comment>
<dbReference type="EMBL" id="JASPKZ010000042">
    <property type="protein sequence ID" value="KAJ9600891.1"/>
    <property type="molecule type" value="Genomic_DNA"/>
</dbReference>
<proteinExistence type="predicted"/>